<dbReference type="GeneID" id="98161699"/>
<evidence type="ECO:0000313" key="2">
    <source>
        <dbReference type="Proteomes" id="UP001610444"/>
    </source>
</evidence>
<name>A0ABR4JWT9_9EURO</name>
<comment type="caution">
    <text evidence="1">The sequence shown here is derived from an EMBL/GenBank/DDBJ whole genome shotgun (WGS) entry which is preliminary data.</text>
</comment>
<gene>
    <name evidence="1" type="ORF">BJX68DRAFT_270121</name>
</gene>
<protein>
    <submittedName>
        <fullName evidence="1">Uncharacterized protein</fullName>
    </submittedName>
</protein>
<reference evidence="1 2" key="1">
    <citation type="submission" date="2024-07" db="EMBL/GenBank/DDBJ databases">
        <title>Section-level genome sequencing and comparative genomics of Aspergillus sections Usti and Cavernicolus.</title>
        <authorList>
            <consortium name="Lawrence Berkeley National Laboratory"/>
            <person name="Nybo J.L."/>
            <person name="Vesth T.C."/>
            <person name="Theobald S."/>
            <person name="Frisvad J.C."/>
            <person name="Larsen T.O."/>
            <person name="Kjaerboelling I."/>
            <person name="Rothschild-Mancinelli K."/>
            <person name="Lyhne E.K."/>
            <person name="Kogle M.E."/>
            <person name="Barry K."/>
            <person name="Clum A."/>
            <person name="Na H."/>
            <person name="Ledsgaard L."/>
            <person name="Lin J."/>
            <person name="Lipzen A."/>
            <person name="Kuo A."/>
            <person name="Riley R."/>
            <person name="Mondo S."/>
            <person name="LaButti K."/>
            <person name="Haridas S."/>
            <person name="Pangalinan J."/>
            <person name="Salamov A.A."/>
            <person name="Simmons B.A."/>
            <person name="Magnuson J.K."/>
            <person name="Chen J."/>
            <person name="Drula E."/>
            <person name="Henrissat B."/>
            <person name="Wiebenga A."/>
            <person name="Lubbers R.J."/>
            <person name="Gomes A.C."/>
            <person name="Macurrencykelacurrency M.R."/>
            <person name="Stajich J."/>
            <person name="Grigoriev I.V."/>
            <person name="Mortensen U.H."/>
            <person name="De vries R.P."/>
            <person name="Baker S.E."/>
            <person name="Andersen M.R."/>
        </authorList>
    </citation>
    <scope>NUCLEOTIDE SEQUENCE [LARGE SCALE GENOMIC DNA]</scope>
    <source>
        <strain evidence="1 2">CBS 756.74</strain>
    </source>
</reference>
<evidence type="ECO:0000313" key="1">
    <source>
        <dbReference type="EMBL" id="KAL2843388.1"/>
    </source>
</evidence>
<organism evidence="1 2">
    <name type="scientific">Aspergillus pseudodeflectus</name>
    <dbReference type="NCBI Taxonomy" id="176178"/>
    <lineage>
        <taxon>Eukaryota</taxon>
        <taxon>Fungi</taxon>
        <taxon>Dikarya</taxon>
        <taxon>Ascomycota</taxon>
        <taxon>Pezizomycotina</taxon>
        <taxon>Eurotiomycetes</taxon>
        <taxon>Eurotiomycetidae</taxon>
        <taxon>Eurotiales</taxon>
        <taxon>Aspergillaceae</taxon>
        <taxon>Aspergillus</taxon>
        <taxon>Aspergillus subgen. Nidulantes</taxon>
    </lineage>
</organism>
<proteinExistence type="predicted"/>
<dbReference type="PANTHER" id="PTHR36183">
    <property type="entry name" value="BETA-GLUCURONIDASE"/>
    <property type="match status" value="1"/>
</dbReference>
<dbReference type="EMBL" id="JBFXLR010000046">
    <property type="protein sequence ID" value="KAL2843388.1"/>
    <property type="molecule type" value="Genomic_DNA"/>
</dbReference>
<keyword evidence="2" id="KW-1185">Reference proteome</keyword>
<dbReference type="Proteomes" id="UP001610444">
    <property type="component" value="Unassembled WGS sequence"/>
</dbReference>
<accession>A0ABR4JWT9</accession>
<dbReference type="InterPro" id="IPR052974">
    <property type="entry name" value="GH79_Enzymes"/>
</dbReference>
<dbReference type="PANTHER" id="PTHR36183:SF2">
    <property type="entry name" value="BETA-GLUCURONIDASE C-TERMINAL DOMAIN-CONTAINING PROTEIN"/>
    <property type="match status" value="1"/>
</dbReference>
<dbReference type="RefSeq" id="XP_070895566.1">
    <property type="nucleotide sequence ID" value="XM_071046535.1"/>
</dbReference>
<sequence>MISHLPTLCHAASTLAVTFNVPASPPANASKRLSAAPVGVSLEFFTFLEYITDVPATTACLENLKDLTGVWPPLRIATQGGCGISPAFGAALWIVDYVMPTVLMGTEVSAVAPPSQYCWWGRYTTGARYYGAYRPNLALANADQIAPLDDQTSSMAAYAIYHDGEPVRVLLGQSPTIAGQTFGNGDYAIEGTAVVEAVEVVDGEATFTVAASEALLVYL</sequence>